<evidence type="ECO:0000313" key="7">
    <source>
        <dbReference type="Proteomes" id="UP000033996"/>
    </source>
</evidence>
<evidence type="ECO:0000256" key="3">
    <source>
        <dbReference type="ARBA" id="ARBA00022729"/>
    </source>
</evidence>
<dbReference type="AlphaFoldDB" id="A0A837HP76"/>
<organism evidence="6 7">
    <name type="scientific">Candidatus Yanofskybacteria bacterium GW2011_GWD1_39_16</name>
    <dbReference type="NCBI Taxonomy" id="1619030"/>
    <lineage>
        <taxon>Bacteria</taxon>
        <taxon>Candidatus Yanofskyibacteriota</taxon>
    </lineage>
</organism>
<protein>
    <recommendedName>
        <fullName evidence="5">ILEI/PANDER domain-containing protein</fullName>
    </recommendedName>
</protein>
<evidence type="ECO:0000259" key="5">
    <source>
        <dbReference type="Pfam" id="PF15711"/>
    </source>
</evidence>
<keyword evidence="3" id="KW-0732">Signal</keyword>
<dbReference type="EMBL" id="LBWL01000029">
    <property type="protein sequence ID" value="KKR07234.1"/>
    <property type="molecule type" value="Genomic_DNA"/>
</dbReference>
<keyword evidence="2" id="KW-0964">Secreted</keyword>
<dbReference type="Pfam" id="PF15711">
    <property type="entry name" value="ILEI"/>
    <property type="match status" value="1"/>
</dbReference>
<dbReference type="SUPFAM" id="SSF49373">
    <property type="entry name" value="Invasin/intimin cell-adhesion fragments"/>
    <property type="match status" value="1"/>
</dbReference>
<feature type="domain" description="ILEI/PANDER" evidence="5">
    <location>
        <begin position="158"/>
        <end position="271"/>
    </location>
</feature>
<dbReference type="PANTHER" id="PTHR14592">
    <property type="entry name" value="UNCHARACTERIZED FAM3"/>
    <property type="match status" value="1"/>
</dbReference>
<proteinExistence type="predicted"/>
<gene>
    <name evidence="6" type="ORF">UT35_C0029G0002</name>
</gene>
<sequence length="294" mass="32160">MRIRKLAVLAVLIISISMWGCDMFKKSVLSSPTPTGSDIVSTGFDIQGKTEIIGKNKDVQFKLLVTLSDGTTQDQTAAAIWESSNIVVATVGTKSGLVTSKGYGEAQIMATYQNTKTSFALKVIPLTILLEAISDDMAIFKKDEIKFYEKYGYGGGGRGFNVAAISPTTGELIYPVKNFDTYASREDGKQMKAMIDFINSLPNGTLLLIAVADEAGLNTWPVGILPPYTSCTSKVNPYNEQGKQLLEALGSTMIRKYCYRYHWAMITIKGSGKLAEDYDNDYYQVTIKASLPIV</sequence>
<name>A0A837HP76_9BACT</name>
<evidence type="ECO:0000256" key="4">
    <source>
        <dbReference type="ARBA" id="ARBA00023157"/>
    </source>
</evidence>
<keyword evidence="4" id="KW-1015">Disulfide bond</keyword>
<dbReference type="InterPro" id="IPR039220">
    <property type="entry name" value="FAM3"/>
</dbReference>
<comment type="subcellular location">
    <subcellularLocation>
        <location evidence="1">Secreted</location>
    </subcellularLocation>
</comment>
<dbReference type="Proteomes" id="UP000033996">
    <property type="component" value="Unassembled WGS sequence"/>
</dbReference>
<dbReference type="GO" id="GO:0005576">
    <property type="term" value="C:extracellular region"/>
    <property type="evidence" value="ECO:0007669"/>
    <property type="project" value="UniProtKB-SubCell"/>
</dbReference>
<evidence type="ECO:0000256" key="2">
    <source>
        <dbReference type="ARBA" id="ARBA00022525"/>
    </source>
</evidence>
<comment type="caution">
    <text evidence="6">The sequence shown here is derived from an EMBL/GenBank/DDBJ whole genome shotgun (WGS) entry which is preliminary data.</text>
</comment>
<reference evidence="6 7" key="1">
    <citation type="journal article" date="2015" name="Nature">
        <title>rRNA introns, odd ribosomes, and small enigmatic genomes across a large radiation of phyla.</title>
        <authorList>
            <person name="Brown C.T."/>
            <person name="Hug L.A."/>
            <person name="Thomas B.C."/>
            <person name="Sharon I."/>
            <person name="Castelle C.J."/>
            <person name="Singh A."/>
            <person name="Wilkins M.J."/>
            <person name="Williams K.H."/>
            <person name="Banfield J.F."/>
        </authorList>
    </citation>
    <scope>NUCLEOTIDE SEQUENCE [LARGE SCALE GENOMIC DNA]</scope>
</reference>
<accession>A0A837HP76</accession>
<dbReference type="InterPro" id="IPR039477">
    <property type="entry name" value="ILEI/PANDER_dom"/>
</dbReference>
<dbReference type="PROSITE" id="PS52031">
    <property type="entry name" value="GG_LECTIN"/>
    <property type="match status" value="1"/>
</dbReference>
<evidence type="ECO:0000313" key="6">
    <source>
        <dbReference type="EMBL" id="KKR07234.1"/>
    </source>
</evidence>
<evidence type="ECO:0000256" key="1">
    <source>
        <dbReference type="ARBA" id="ARBA00004613"/>
    </source>
</evidence>
<dbReference type="InterPro" id="IPR008964">
    <property type="entry name" value="Invasin/intimin_cell_adhesion"/>
</dbReference>
<dbReference type="Gene3D" id="2.60.40.1080">
    <property type="match status" value="1"/>
</dbReference>